<dbReference type="Gene3D" id="2.160.10.10">
    <property type="entry name" value="Hexapeptide repeat proteins"/>
    <property type="match status" value="1"/>
</dbReference>
<reference evidence="6" key="1">
    <citation type="submission" date="2021-04" db="EMBL/GenBank/DDBJ databases">
        <title>A collection of bacterial strains from the Burkholderia cepacia Research Laboratory and Repository.</title>
        <authorList>
            <person name="Lipuma J."/>
            <person name="Spilker T."/>
        </authorList>
    </citation>
    <scope>NUCLEOTIDE SEQUENCE</scope>
    <source>
        <strain evidence="6">AU36012</strain>
    </source>
</reference>
<dbReference type="AlphaFoldDB" id="A0AA41E763"/>
<comment type="caution">
    <text evidence="6">The sequence shown here is derived from an EMBL/GenBank/DDBJ whole genome shotgun (WGS) entry which is preliminary data.</text>
</comment>
<dbReference type="EC" id="2.3.1.30" evidence="4"/>
<dbReference type="SUPFAM" id="SSF51161">
    <property type="entry name" value="Trimeric LpxA-like enzymes"/>
    <property type="match status" value="1"/>
</dbReference>
<evidence type="ECO:0000256" key="5">
    <source>
        <dbReference type="SAM" id="Phobius"/>
    </source>
</evidence>
<evidence type="ECO:0000313" key="6">
    <source>
        <dbReference type="EMBL" id="MBR8129738.1"/>
    </source>
</evidence>
<dbReference type="PANTHER" id="PTHR42811">
    <property type="entry name" value="SERINE ACETYLTRANSFERASE"/>
    <property type="match status" value="1"/>
</dbReference>
<dbReference type="GO" id="GO:0009001">
    <property type="term" value="F:serine O-acetyltransferase activity"/>
    <property type="evidence" value="ECO:0007669"/>
    <property type="project" value="UniProtKB-EC"/>
</dbReference>
<dbReference type="InterPro" id="IPR001451">
    <property type="entry name" value="Hexapep"/>
</dbReference>
<dbReference type="GO" id="GO:0006535">
    <property type="term" value="P:cysteine biosynthetic process from serine"/>
    <property type="evidence" value="ECO:0007669"/>
    <property type="project" value="InterPro"/>
</dbReference>
<proteinExistence type="inferred from homology"/>
<gene>
    <name evidence="6" type="ORF">KDW93_12240</name>
</gene>
<evidence type="ECO:0000313" key="7">
    <source>
        <dbReference type="Proteomes" id="UP000682266"/>
    </source>
</evidence>
<comment type="similarity">
    <text evidence="1 4">Belongs to the transferase hexapeptide repeat family.</text>
</comment>
<protein>
    <recommendedName>
        <fullName evidence="4">Serine acetyltransferase</fullName>
        <ecNumber evidence="4">2.3.1.30</ecNumber>
    </recommendedName>
</protein>
<dbReference type="GO" id="GO:0005737">
    <property type="term" value="C:cytoplasm"/>
    <property type="evidence" value="ECO:0007669"/>
    <property type="project" value="InterPro"/>
</dbReference>
<keyword evidence="3 4" id="KW-0012">Acyltransferase</keyword>
<feature type="transmembrane region" description="Helical" evidence="5">
    <location>
        <begin position="44"/>
        <end position="65"/>
    </location>
</feature>
<dbReference type="EMBL" id="JAGSVG010000009">
    <property type="protein sequence ID" value="MBR8129738.1"/>
    <property type="molecule type" value="Genomic_DNA"/>
</dbReference>
<dbReference type="CDD" id="cd03354">
    <property type="entry name" value="LbH_SAT"/>
    <property type="match status" value="1"/>
</dbReference>
<keyword evidence="5" id="KW-1133">Transmembrane helix</keyword>
<keyword evidence="5" id="KW-0812">Transmembrane</keyword>
<dbReference type="RefSeq" id="WP_105785422.1">
    <property type="nucleotide sequence ID" value="NZ_CADERF010000005.1"/>
</dbReference>
<dbReference type="InterPro" id="IPR005881">
    <property type="entry name" value="Ser_O-AcTrfase"/>
</dbReference>
<evidence type="ECO:0000256" key="1">
    <source>
        <dbReference type="ARBA" id="ARBA00007274"/>
    </source>
</evidence>
<dbReference type="PIRSF" id="PIRSF000441">
    <property type="entry name" value="CysE"/>
    <property type="match status" value="1"/>
</dbReference>
<keyword evidence="5" id="KW-0472">Membrane</keyword>
<dbReference type="Pfam" id="PF00132">
    <property type="entry name" value="Hexapep"/>
    <property type="match status" value="1"/>
</dbReference>
<sequence length="176" mass="18899">MSPTLRTTFDTMIDEYRRNRFVKTRCIVLFFRVAHYLACRSLATRIAGAPLIVLYILLCDWLMGVEIPVKTRIGRGLTLFHGTGLVVNGFCVIGERCVLRHGVTIGNTLRADGSASGVPTVGDDVEFGANSIALGNIRIGSGARIGAGAVVVRDVPDGSIAIGVPARVIVHREPAR</sequence>
<comment type="catalytic activity">
    <reaction evidence="4">
        <text>L-serine + acetyl-CoA = O-acetyl-L-serine + CoA</text>
        <dbReference type="Rhea" id="RHEA:24560"/>
        <dbReference type="ChEBI" id="CHEBI:33384"/>
        <dbReference type="ChEBI" id="CHEBI:57287"/>
        <dbReference type="ChEBI" id="CHEBI:57288"/>
        <dbReference type="ChEBI" id="CHEBI:58340"/>
        <dbReference type="EC" id="2.3.1.30"/>
    </reaction>
</comment>
<feature type="transmembrane region" description="Helical" evidence="5">
    <location>
        <begin position="21"/>
        <end position="38"/>
    </location>
</feature>
<evidence type="ECO:0000256" key="2">
    <source>
        <dbReference type="ARBA" id="ARBA00022679"/>
    </source>
</evidence>
<evidence type="ECO:0000256" key="4">
    <source>
        <dbReference type="PIRNR" id="PIRNR000441"/>
    </source>
</evidence>
<name>A0AA41E763_9BURK</name>
<dbReference type="Proteomes" id="UP000682266">
    <property type="component" value="Unassembled WGS sequence"/>
</dbReference>
<dbReference type="InterPro" id="IPR045304">
    <property type="entry name" value="LbH_SAT"/>
</dbReference>
<organism evidence="6 7">
    <name type="scientific">Burkholderia ambifaria</name>
    <dbReference type="NCBI Taxonomy" id="152480"/>
    <lineage>
        <taxon>Bacteria</taxon>
        <taxon>Pseudomonadati</taxon>
        <taxon>Pseudomonadota</taxon>
        <taxon>Betaproteobacteria</taxon>
        <taxon>Burkholderiales</taxon>
        <taxon>Burkholderiaceae</taxon>
        <taxon>Burkholderia</taxon>
        <taxon>Burkholderia cepacia complex</taxon>
    </lineage>
</organism>
<accession>A0AA41E763</accession>
<keyword evidence="2 4" id="KW-0808">Transferase</keyword>
<evidence type="ECO:0000256" key="3">
    <source>
        <dbReference type="ARBA" id="ARBA00023315"/>
    </source>
</evidence>
<dbReference type="InterPro" id="IPR011004">
    <property type="entry name" value="Trimer_LpxA-like_sf"/>
</dbReference>